<proteinExistence type="predicted"/>
<evidence type="ECO:0000313" key="2">
    <source>
        <dbReference type="EMBL" id="MBR8535969.1"/>
    </source>
</evidence>
<reference evidence="2" key="1">
    <citation type="journal article" date="2018" name="Int. J. Syst. Evol. Microbiol.">
        <title>Carboxylicivirga sediminis sp. nov., isolated from coastal sediment.</title>
        <authorList>
            <person name="Wang F.Q."/>
            <person name="Ren L.H."/>
            <person name="Zou R.J."/>
            <person name="Sun Y.Z."/>
            <person name="Liu X.J."/>
            <person name="Jiang F."/>
            <person name="Liu L.J."/>
        </authorList>
    </citation>
    <scope>NUCLEOTIDE SEQUENCE</scope>
    <source>
        <strain evidence="2">JR1</strain>
    </source>
</reference>
<comment type="caution">
    <text evidence="2">The sequence shown here is derived from an EMBL/GenBank/DDBJ whole genome shotgun (WGS) entry which is preliminary data.</text>
</comment>
<gene>
    <name evidence="2" type="ORF">KDU71_10405</name>
</gene>
<keyword evidence="1" id="KW-1133">Transmembrane helix</keyword>
<keyword evidence="1" id="KW-0472">Membrane</keyword>
<reference evidence="2" key="2">
    <citation type="submission" date="2021-04" db="EMBL/GenBank/DDBJ databases">
        <authorList>
            <person name="Zhang T."/>
            <person name="Zhang Y."/>
            <person name="Lu D."/>
            <person name="Zuo D."/>
            <person name="Du Z."/>
        </authorList>
    </citation>
    <scope>NUCLEOTIDE SEQUENCE</scope>
    <source>
        <strain evidence="2">JR1</strain>
    </source>
</reference>
<sequence>MSSQKTIKQIRLIYFIVSILLAVFAALAFVFITINGRVYPMDLAAESNLKSLIIILALAGIPASYMFHNRKVKHINPDLGAEAKLQQYRMAYFIKIMTLEGISLLSLLGYLMTGSLNQLMIFGLVYLFLLLNYPRKTSILEELTIDPNEL</sequence>
<dbReference type="EMBL" id="JAGTAR010000014">
    <property type="protein sequence ID" value="MBR8535969.1"/>
    <property type="molecule type" value="Genomic_DNA"/>
</dbReference>
<feature type="transmembrane region" description="Helical" evidence="1">
    <location>
        <begin position="116"/>
        <end position="133"/>
    </location>
</feature>
<feature type="transmembrane region" description="Helical" evidence="1">
    <location>
        <begin position="12"/>
        <end position="32"/>
    </location>
</feature>
<evidence type="ECO:0000256" key="1">
    <source>
        <dbReference type="SAM" id="Phobius"/>
    </source>
</evidence>
<keyword evidence="1" id="KW-0812">Transmembrane</keyword>
<feature type="transmembrane region" description="Helical" evidence="1">
    <location>
        <begin position="90"/>
        <end position="110"/>
    </location>
</feature>
<dbReference type="AlphaFoldDB" id="A0A941F4T8"/>
<accession>A0A941F4T8</accession>
<evidence type="ECO:0000313" key="3">
    <source>
        <dbReference type="Proteomes" id="UP000679220"/>
    </source>
</evidence>
<protein>
    <submittedName>
        <fullName evidence="2">Uncharacterized protein</fullName>
    </submittedName>
</protein>
<organism evidence="2 3">
    <name type="scientific">Carboxylicivirga sediminis</name>
    <dbReference type="NCBI Taxonomy" id="2006564"/>
    <lineage>
        <taxon>Bacteria</taxon>
        <taxon>Pseudomonadati</taxon>
        <taxon>Bacteroidota</taxon>
        <taxon>Bacteroidia</taxon>
        <taxon>Marinilabiliales</taxon>
        <taxon>Marinilabiliaceae</taxon>
        <taxon>Carboxylicivirga</taxon>
    </lineage>
</organism>
<keyword evidence="3" id="KW-1185">Reference proteome</keyword>
<dbReference type="Proteomes" id="UP000679220">
    <property type="component" value="Unassembled WGS sequence"/>
</dbReference>
<dbReference type="RefSeq" id="WP_212190528.1">
    <property type="nucleotide sequence ID" value="NZ_JAGTAR010000014.1"/>
</dbReference>
<feature type="transmembrane region" description="Helical" evidence="1">
    <location>
        <begin position="52"/>
        <end position="69"/>
    </location>
</feature>
<name>A0A941F4T8_9BACT</name>